<feature type="compositionally biased region" description="Polar residues" evidence="9">
    <location>
        <begin position="955"/>
        <end position="964"/>
    </location>
</feature>
<organism evidence="12 13">
    <name type="scientific">Athelia psychrophila</name>
    <dbReference type="NCBI Taxonomy" id="1759441"/>
    <lineage>
        <taxon>Eukaryota</taxon>
        <taxon>Fungi</taxon>
        <taxon>Dikarya</taxon>
        <taxon>Basidiomycota</taxon>
        <taxon>Agaricomycotina</taxon>
        <taxon>Agaricomycetes</taxon>
        <taxon>Agaricomycetidae</taxon>
        <taxon>Atheliales</taxon>
        <taxon>Atheliaceae</taxon>
        <taxon>Athelia</taxon>
    </lineage>
</organism>
<sequence>MTLKALLYAYVLGGLTFIPLVIAALIGITIYTSVPVGDVDPAKAERYARERDSEKKQTEEREGEDELAAEQENDDLAVNDQPRTRKGWLTMRHTFEESTTDGSYVTLVRSFLDARSKDPKRSRPKDMWFVALKGTVLYLYEDEGMSECEAVLQLGGHDVLVYPEGLQDGELFAKRNAICLRPKPAADAAGGMPSVTKEMKLDPADVDVAGKSAKEVEEEKAAVEAVRDAALHLTLPWFIFVRTNVEMEDWYHALVHASDHPAHSPTLAPLSKVFSPSDMNHLVGTLDAQPDVIPMRWLNALIGRLFFSFYRTQVLESYIIGRLMKKLAKVKRPAFLTDIVVTEVNVGNTAPTLSKPMLKELTKEGDASLEVQLRYKGEIRITIEATATINLGARFKSYTVKLVLAAVLREIEGNLLIKVKRPPSNRIWYAFTAPPKIVLDVEPIVSDRQITWSMILNTIESRLKEIIQESVVMPNMDDIAFFESSQFNHRGGIWDDASRHERSNPSGVPETPATEDAPPVVTQTDNGVPTTTAIETEAAPAVPHSHSADELDKDTGAPLEGVPVTRAATQDQKESGMAALGLSTSPSTGSMRSRRRTWFSTTVGSADLGALKDVVEGETTKEAKQREEEPPRGRTMSTPEAPSVDVPPREPSSEYLTPHQTPRSASRHSQSSDVEDDPGQFSDSSQPPNRPPSSASSRNAGPTSPSSTSSFLAALKSKAAATDKQAISNQAKETIRKWSANWASLRQDKDKAPEEPDVGPSESRPRVDNERNRASYAEVRAAVSERKERERLGIPEPVSEGVGSTSSLPVNIPAGGKRQSRTVSVSSSNVHVQPPSPSLSAVSTSPTPASLKRHSGHIEGTPPKISPPAISRSSTMGTSHTNDAFSGDVDRDEPPALAPIQSQPQQAKSMMVPRIHASHKDDVMSMGFVAPSPAPSSEPKITPAMQSVYRLWKSPTASAQQAQVPESHDTDVQPLSLSAESMPQPSARPAPPPLPPRSNSMQILATVASTVDRDTAPSSPASEALKSIREIDVMKRTQDDAKSSSAVEGSLAQPSLANKPPLPPRKSVTPLA</sequence>
<feature type="compositionally biased region" description="Acidic residues" evidence="9">
    <location>
        <begin position="61"/>
        <end position="77"/>
    </location>
</feature>
<evidence type="ECO:0000256" key="9">
    <source>
        <dbReference type="SAM" id="MobiDB-lite"/>
    </source>
</evidence>
<feature type="region of interest" description="Disordered" evidence="9">
    <location>
        <begin position="610"/>
        <end position="912"/>
    </location>
</feature>
<keyword evidence="6" id="KW-0445">Lipid transport</keyword>
<comment type="subcellular location">
    <subcellularLocation>
        <location evidence="1">Endoplasmic reticulum membrane</location>
    </subcellularLocation>
</comment>
<feature type="region of interest" description="Disordered" evidence="9">
    <location>
        <begin position="492"/>
        <end position="594"/>
    </location>
</feature>
<dbReference type="PANTHER" id="PTHR13466">
    <property type="entry name" value="TEX2 PROTEIN-RELATED"/>
    <property type="match status" value="1"/>
</dbReference>
<dbReference type="STRING" id="436010.A0A166S2Y9"/>
<evidence type="ECO:0000313" key="13">
    <source>
        <dbReference type="Proteomes" id="UP000076532"/>
    </source>
</evidence>
<feature type="compositionally biased region" description="Basic and acidic residues" evidence="9">
    <location>
        <begin position="45"/>
        <end position="60"/>
    </location>
</feature>
<name>A0A166S2Y9_9AGAM</name>
<keyword evidence="5 10" id="KW-1133">Transmembrane helix</keyword>
<dbReference type="Pfam" id="PF10296">
    <property type="entry name" value="MMM1"/>
    <property type="match status" value="1"/>
</dbReference>
<keyword evidence="8 10" id="KW-0472">Membrane</keyword>
<keyword evidence="13" id="KW-1185">Reference proteome</keyword>
<evidence type="ECO:0000256" key="1">
    <source>
        <dbReference type="ARBA" id="ARBA00004586"/>
    </source>
</evidence>
<keyword evidence="3 10" id="KW-0812">Transmembrane</keyword>
<feature type="compositionally biased region" description="Basic and acidic residues" evidence="9">
    <location>
        <begin position="783"/>
        <end position="793"/>
    </location>
</feature>
<feature type="compositionally biased region" description="Basic and acidic residues" evidence="9">
    <location>
        <begin position="1026"/>
        <end position="1042"/>
    </location>
</feature>
<evidence type="ECO:0000256" key="7">
    <source>
        <dbReference type="ARBA" id="ARBA00023121"/>
    </source>
</evidence>
<protein>
    <recommendedName>
        <fullName evidence="11">SMP-LTD domain-containing protein</fullName>
    </recommendedName>
</protein>
<keyword evidence="2" id="KW-0813">Transport</keyword>
<evidence type="ECO:0000256" key="4">
    <source>
        <dbReference type="ARBA" id="ARBA00022824"/>
    </source>
</evidence>
<dbReference type="PROSITE" id="PS51847">
    <property type="entry name" value="SMP"/>
    <property type="match status" value="1"/>
</dbReference>
<gene>
    <name evidence="12" type="ORF">FIBSPDRAFT_816854</name>
</gene>
<feature type="compositionally biased region" description="Polar residues" evidence="9">
    <location>
        <begin position="838"/>
        <end position="848"/>
    </location>
</feature>
<dbReference type="OrthoDB" id="26740at2759"/>
<feature type="compositionally biased region" description="Pro residues" evidence="9">
    <location>
        <begin position="986"/>
        <end position="996"/>
    </location>
</feature>
<dbReference type="InterPro" id="IPR031468">
    <property type="entry name" value="SMP_LBD"/>
</dbReference>
<dbReference type="GO" id="GO:0008289">
    <property type="term" value="F:lipid binding"/>
    <property type="evidence" value="ECO:0007669"/>
    <property type="project" value="UniProtKB-KW"/>
</dbReference>
<evidence type="ECO:0000313" key="12">
    <source>
        <dbReference type="EMBL" id="KZP28958.1"/>
    </source>
</evidence>
<feature type="compositionally biased region" description="Low complexity" evidence="9">
    <location>
        <begin position="529"/>
        <end position="541"/>
    </location>
</feature>
<evidence type="ECO:0000259" key="11">
    <source>
        <dbReference type="PROSITE" id="PS51847"/>
    </source>
</evidence>
<evidence type="ECO:0000256" key="10">
    <source>
        <dbReference type="SAM" id="Phobius"/>
    </source>
</evidence>
<feature type="transmembrane region" description="Helical" evidence="10">
    <location>
        <begin position="7"/>
        <end position="31"/>
    </location>
</feature>
<dbReference type="AlphaFoldDB" id="A0A166S2Y9"/>
<dbReference type="GO" id="GO:1990456">
    <property type="term" value="P:mitochondrion-endoplasmic reticulum membrane tethering"/>
    <property type="evidence" value="ECO:0007669"/>
    <property type="project" value="TreeGrafter"/>
</dbReference>
<evidence type="ECO:0000256" key="6">
    <source>
        <dbReference type="ARBA" id="ARBA00023055"/>
    </source>
</evidence>
<dbReference type="GO" id="GO:0005789">
    <property type="term" value="C:endoplasmic reticulum membrane"/>
    <property type="evidence" value="ECO:0007669"/>
    <property type="project" value="UniProtKB-SubCell"/>
</dbReference>
<keyword evidence="7" id="KW-0446">Lipid-binding</keyword>
<feature type="compositionally biased region" description="Basic and acidic residues" evidence="9">
    <location>
        <begin position="492"/>
        <end position="503"/>
    </location>
</feature>
<dbReference type="GO" id="GO:0032865">
    <property type="term" value="C:ERMES complex"/>
    <property type="evidence" value="ECO:0007669"/>
    <property type="project" value="TreeGrafter"/>
</dbReference>
<evidence type="ECO:0000256" key="2">
    <source>
        <dbReference type="ARBA" id="ARBA00022448"/>
    </source>
</evidence>
<feature type="compositionally biased region" description="Basic and acidic residues" evidence="9">
    <location>
        <begin position="546"/>
        <end position="555"/>
    </location>
</feature>
<feature type="compositionally biased region" description="Polar residues" evidence="9">
    <location>
        <begin position="654"/>
        <end position="672"/>
    </location>
</feature>
<feature type="compositionally biased region" description="Low complexity" evidence="9">
    <location>
        <begin position="682"/>
        <end position="722"/>
    </location>
</feature>
<feature type="compositionally biased region" description="Polar residues" evidence="9">
    <location>
        <begin position="821"/>
        <end position="831"/>
    </location>
</feature>
<feature type="domain" description="SMP-LTD" evidence="11">
    <location>
        <begin position="291"/>
        <end position="482"/>
    </location>
</feature>
<dbReference type="PANTHER" id="PTHR13466:SF19">
    <property type="entry name" value="NUCLEUS-VACUOLE JUNCTION PROTEIN 2"/>
    <property type="match status" value="1"/>
</dbReference>
<feature type="compositionally biased region" description="Polar residues" evidence="9">
    <location>
        <begin position="871"/>
        <end position="884"/>
    </location>
</feature>
<evidence type="ECO:0000256" key="8">
    <source>
        <dbReference type="ARBA" id="ARBA00023136"/>
    </source>
</evidence>
<feature type="compositionally biased region" description="Basic and acidic residues" evidence="9">
    <location>
        <begin position="613"/>
        <end position="632"/>
    </location>
</feature>
<feature type="compositionally biased region" description="Basic and acidic residues" evidence="9">
    <location>
        <begin position="763"/>
        <end position="773"/>
    </location>
</feature>
<reference evidence="12 13" key="1">
    <citation type="journal article" date="2016" name="Mol. Biol. Evol.">
        <title>Comparative Genomics of Early-Diverging Mushroom-Forming Fungi Provides Insights into the Origins of Lignocellulose Decay Capabilities.</title>
        <authorList>
            <person name="Nagy L.G."/>
            <person name="Riley R."/>
            <person name="Tritt A."/>
            <person name="Adam C."/>
            <person name="Daum C."/>
            <person name="Floudas D."/>
            <person name="Sun H."/>
            <person name="Yadav J.S."/>
            <person name="Pangilinan J."/>
            <person name="Larsson K.H."/>
            <person name="Matsuura K."/>
            <person name="Barry K."/>
            <person name="Labutti K."/>
            <person name="Kuo R."/>
            <person name="Ohm R.A."/>
            <person name="Bhattacharya S.S."/>
            <person name="Shirouzu T."/>
            <person name="Yoshinaga Y."/>
            <person name="Martin F.M."/>
            <person name="Grigoriev I.V."/>
            <person name="Hibbett D.S."/>
        </authorList>
    </citation>
    <scope>NUCLEOTIDE SEQUENCE [LARGE SCALE GENOMIC DNA]</scope>
    <source>
        <strain evidence="12 13">CBS 109695</strain>
    </source>
</reference>
<dbReference type="CDD" id="cd21675">
    <property type="entry name" value="SMP_TEX2"/>
    <property type="match status" value="1"/>
</dbReference>
<feature type="compositionally biased region" description="Polar residues" evidence="9">
    <location>
        <begin position="582"/>
        <end position="591"/>
    </location>
</feature>
<evidence type="ECO:0000256" key="5">
    <source>
        <dbReference type="ARBA" id="ARBA00022989"/>
    </source>
</evidence>
<dbReference type="EMBL" id="KV417501">
    <property type="protein sequence ID" value="KZP28958.1"/>
    <property type="molecule type" value="Genomic_DNA"/>
</dbReference>
<dbReference type="GO" id="GO:0015914">
    <property type="term" value="P:phospholipid transport"/>
    <property type="evidence" value="ECO:0007669"/>
    <property type="project" value="TreeGrafter"/>
</dbReference>
<dbReference type="InterPro" id="IPR019411">
    <property type="entry name" value="MMM1_dom"/>
</dbReference>
<feature type="region of interest" description="Disordered" evidence="9">
    <location>
        <begin position="955"/>
        <end position="1072"/>
    </location>
</feature>
<dbReference type="Proteomes" id="UP000076532">
    <property type="component" value="Unassembled WGS sequence"/>
</dbReference>
<feature type="compositionally biased region" description="Polar residues" evidence="9">
    <location>
        <begin position="1043"/>
        <end position="1056"/>
    </location>
</feature>
<feature type="region of interest" description="Disordered" evidence="9">
    <location>
        <begin position="45"/>
        <end position="82"/>
    </location>
</feature>
<keyword evidence="4" id="KW-0256">Endoplasmic reticulum</keyword>
<proteinExistence type="predicted"/>
<evidence type="ECO:0000256" key="3">
    <source>
        <dbReference type="ARBA" id="ARBA00022692"/>
    </source>
</evidence>
<accession>A0A166S2Y9</accession>